<dbReference type="PROSITE" id="PS00687">
    <property type="entry name" value="ALDEHYDE_DEHYDR_GLU"/>
    <property type="match status" value="1"/>
</dbReference>
<dbReference type="InterPro" id="IPR012394">
    <property type="entry name" value="Aldehyde_DH_NAD(P)"/>
</dbReference>
<dbReference type="OrthoDB" id="9762913at2"/>
<dbReference type="InterPro" id="IPR016161">
    <property type="entry name" value="Ald_DH/histidinol_DH"/>
</dbReference>
<dbReference type="Pfam" id="PF00171">
    <property type="entry name" value="Aldedh"/>
    <property type="match status" value="1"/>
</dbReference>
<evidence type="ECO:0000313" key="10">
    <source>
        <dbReference type="Proteomes" id="UP000032578"/>
    </source>
</evidence>
<dbReference type="PIRSF" id="PIRSF036492">
    <property type="entry name" value="ALDH"/>
    <property type="match status" value="1"/>
</dbReference>
<dbReference type="InterPro" id="IPR016163">
    <property type="entry name" value="Ald_DH_C"/>
</dbReference>
<comment type="similarity">
    <text evidence="1 4 7">Belongs to the aldehyde dehydrogenase family.</text>
</comment>
<evidence type="ECO:0000256" key="5">
    <source>
        <dbReference type="PIRSR" id="PIRSR036492-1"/>
    </source>
</evidence>
<gene>
    <name evidence="9" type="ORF">PW52_10705</name>
</gene>
<dbReference type="CDD" id="cd07134">
    <property type="entry name" value="ALDH_AlkH-like"/>
    <property type="match status" value="1"/>
</dbReference>
<accession>A0A0D7W7M5</accession>
<evidence type="ECO:0000256" key="6">
    <source>
        <dbReference type="PROSITE-ProRule" id="PRU10007"/>
    </source>
</evidence>
<dbReference type="STRING" id="1435349.PW52_10705"/>
<dbReference type="RefSeq" id="WP_044632948.1">
    <property type="nucleotide sequence ID" value="NZ_JTDW01000007.1"/>
</dbReference>
<dbReference type="Gene3D" id="3.40.309.10">
    <property type="entry name" value="Aldehyde Dehydrogenase, Chain A, domain 2"/>
    <property type="match status" value="1"/>
</dbReference>
<dbReference type="Gene3D" id="3.40.605.10">
    <property type="entry name" value="Aldehyde Dehydrogenase, Chain A, domain 1"/>
    <property type="match status" value="1"/>
</dbReference>
<evidence type="ECO:0000256" key="1">
    <source>
        <dbReference type="ARBA" id="ARBA00009986"/>
    </source>
</evidence>
<reference evidence="9 10" key="1">
    <citation type="submission" date="2014-11" db="EMBL/GenBank/DDBJ databases">
        <title>Tamlana sedimentorum sp. nov., isolated from shallow sand sediments of the Sea of Japan.</title>
        <authorList>
            <person name="Romanenko L.A."/>
        </authorList>
    </citation>
    <scope>NUCLEOTIDE SEQUENCE [LARGE SCALE GENOMIC DNA]</scope>
    <source>
        <strain evidence="9 10">JCM 19808</strain>
    </source>
</reference>
<dbReference type="InterPro" id="IPR029510">
    <property type="entry name" value="Ald_DH_CS_GLU"/>
</dbReference>
<dbReference type="SUPFAM" id="SSF53720">
    <property type="entry name" value="ALDH-like"/>
    <property type="match status" value="1"/>
</dbReference>
<organism evidence="9 10">
    <name type="scientific">Neotamlana sedimentorum</name>
    <dbReference type="NCBI Taxonomy" id="1435349"/>
    <lineage>
        <taxon>Bacteria</taxon>
        <taxon>Pseudomonadati</taxon>
        <taxon>Bacteroidota</taxon>
        <taxon>Flavobacteriia</taxon>
        <taxon>Flavobacteriales</taxon>
        <taxon>Flavobacteriaceae</taxon>
        <taxon>Neotamlana</taxon>
    </lineage>
</organism>
<evidence type="ECO:0000256" key="4">
    <source>
        <dbReference type="PIRNR" id="PIRNR036492"/>
    </source>
</evidence>
<dbReference type="GO" id="GO:0004029">
    <property type="term" value="F:aldehyde dehydrogenase (NAD+) activity"/>
    <property type="evidence" value="ECO:0007669"/>
    <property type="project" value="TreeGrafter"/>
</dbReference>
<protein>
    <recommendedName>
        <fullName evidence="4">Aldehyde dehydrogenase</fullName>
    </recommendedName>
</protein>
<dbReference type="PATRIC" id="fig|1435349.4.peg.3135"/>
<dbReference type="GO" id="GO:0006081">
    <property type="term" value="P:aldehyde metabolic process"/>
    <property type="evidence" value="ECO:0007669"/>
    <property type="project" value="InterPro"/>
</dbReference>
<dbReference type="PANTHER" id="PTHR43570:SF20">
    <property type="entry name" value="ALDEHYDE DEHYDROGENASE ALDX-RELATED"/>
    <property type="match status" value="1"/>
</dbReference>
<evidence type="ECO:0000259" key="8">
    <source>
        <dbReference type="Pfam" id="PF00171"/>
    </source>
</evidence>
<dbReference type="InterPro" id="IPR016162">
    <property type="entry name" value="Ald_DH_N"/>
</dbReference>
<feature type="active site" evidence="5 6">
    <location>
        <position position="212"/>
    </location>
</feature>
<evidence type="ECO:0000256" key="7">
    <source>
        <dbReference type="RuleBase" id="RU003345"/>
    </source>
</evidence>
<evidence type="ECO:0000256" key="3">
    <source>
        <dbReference type="ARBA" id="ARBA00023027"/>
    </source>
</evidence>
<keyword evidence="2 4" id="KW-0560">Oxidoreductase</keyword>
<proteinExistence type="inferred from homology"/>
<evidence type="ECO:0000313" key="9">
    <source>
        <dbReference type="EMBL" id="KJD35150.1"/>
    </source>
</evidence>
<dbReference type="AlphaFoldDB" id="A0A0D7W7M5"/>
<evidence type="ECO:0000256" key="2">
    <source>
        <dbReference type="ARBA" id="ARBA00023002"/>
    </source>
</evidence>
<dbReference type="Proteomes" id="UP000032578">
    <property type="component" value="Unassembled WGS sequence"/>
</dbReference>
<dbReference type="GO" id="GO:0005737">
    <property type="term" value="C:cytoplasm"/>
    <property type="evidence" value="ECO:0007669"/>
    <property type="project" value="TreeGrafter"/>
</dbReference>
<feature type="domain" description="Aldehyde dehydrogenase" evidence="8">
    <location>
        <begin position="18"/>
        <end position="434"/>
    </location>
</feature>
<dbReference type="FunFam" id="3.40.309.10:FF:000003">
    <property type="entry name" value="Aldehyde dehydrogenase"/>
    <property type="match status" value="1"/>
</dbReference>
<feature type="active site" evidence="5">
    <location>
        <position position="246"/>
    </location>
</feature>
<dbReference type="InterPro" id="IPR015590">
    <property type="entry name" value="Aldehyde_DH_dom"/>
</dbReference>
<keyword evidence="3" id="KW-0520">NAD</keyword>
<name>A0A0D7W7M5_9FLAO</name>
<dbReference type="EMBL" id="JTDW01000007">
    <property type="protein sequence ID" value="KJD35150.1"/>
    <property type="molecule type" value="Genomic_DNA"/>
</dbReference>
<comment type="caution">
    <text evidence="9">The sequence shown here is derived from an EMBL/GenBank/DDBJ whole genome shotgun (WGS) entry which is preliminary data.</text>
</comment>
<keyword evidence="10" id="KW-1185">Reference proteome</keyword>
<dbReference type="PANTHER" id="PTHR43570">
    <property type="entry name" value="ALDEHYDE DEHYDROGENASE"/>
    <property type="match status" value="1"/>
</dbReference>
<dbReference type="PROSITE" id="PS00070">
    <property type="entry name" value="ALDEHYDE_DEHYDR_CYS"/>
    <property type="match status" value="1"/>
</dbReference>
<dbReference type="FunFam" id="3.40.605.10:FF:000004">
    <property type="entry name" value="Aldehyde dehydrogenase"/>
    <property type="match status" value="1"/>
</dbReference>
<dbReference type="InterPro" id="IPR016160">
    <property type="entry name" value="Ald_DH_CS_CYS"/>
</dbReference>
<sequence length="466" mass="52780">MKNPYLQLFNSQKENQFNIGNSNYKQRIKKLKTLKVALEKTYKQDIREALYADFKKPYIETDLTELYLVIKEIKVAISNLKSWMRNKHVGTPLALLGTTSWIKYEPKGVCLIISPWNYPVNLTFCPLVSAIAAGNTVILKPSEMTPNTSRVMAKIVKDVFNENEIALVEGDVEVSKHLLKLPFNHIFFTGSPAVGKIIMEAASKHLASVTLELGGKSPTVVDETANVQTAVKSIVWGKYLNTGQTCIAPDYVLVHESKKEAFIEAFKMTMDNYYSKKPEKSKSFGRVVNEKHFKRLTSYIEAAKEDKAIIHKGGNYNANDNYIEPTLISKIPERNPLLNEEIFGPILPIKTYKNLNEVVSYINSKARPLALYMYSKSKKNTNYVIKNTRSGGTCINSTEIHFTNHELPFGGINNSGIGKSHSYFGFKAFSNERAVLKSYWSAPLKVLFPPYTNFKQKVVDFTIKWL</sequence>